<dbReference type="EMBL" id="NBNE01013692">
    <property type="protein sequence ID" value="OWY94887.1"/>
    <property type="molecule type" value="Genomic_DNA"/>
</dbReference>
<organism evidence="1 2">
    <name type="scientific">Phytophthora megakarya</name>
    <dbReference type="NCBI Taxonomy" id="4795"/>
    <lineage>
        <taxon>Eukaryota</taxon>
        <taxon>Sar</taxon>
        <taxon>Stramenopiles</taxon>
        <taxon>Oomycota</taxon>
        <taxon>Peronosporomycetes</taxon>
        <taxon>Peronosporales</taxon>
        <taxon>Peronosporaceae</taxon>
        <taxon>Phytophthora</taxon>
    </lineage>
</organism>
<gene>
    <name evidence="1" type="ORF">PHMEG_00035257</name>
</gene>
<protein>
    <submittedName>
        <fullName evidence="1">Uncharacterized protein</fullName>
    </submittedName>
</protein>
<dbReference type="AlphaFoldDB" id="A0A225UNT0"/>
<sequence>MPHSRRGFKTRYFCAVCNVPLCKDLRWEDGQSCFDRFHPNDHFPKPYQPSSTQRS</sequence>
<evidence type="ECO:0000313" key="2">
    <source>
        <dbReference type="Proteomes" id="UP000198211"/>
    </source>
</evidence>
<evidence type="ECO:0000313" key="1">
    <source>
        <dbReference type="EMBL" id="OWY94887.1"/>
    </source>
</evidence>
<keyword evidence="2" id="KW-1185">Reference proteome</keyword>
<dbReference type="Proteomes" id="UP000198211">
    <property type="component" value="Unassembled WGS sequence"/>
</dbReference>
<name>A0A225UNT0_9STRA</name>
<reference evidence="2" key="1">
    <citation type="submission" date="2017-03" db="EMBL/GenBank/DDBJ databases">
        <title>Phytopthora megakarya and P. palmivora, two closely related causual agents of cacao black pod achieved similar genome size and gene model numbers by different mechanisms.</title>
        <authorList>
            <person name="Ali S."/>
            <person name="Shao J."/>
            <person name="Larry D.J."/>
            <person name="Kronmiller B."/>
            <person name="Shen D."/>
            <person name="Strem M.D."/>
            <person name="Melnick R.L."/>
            <person name="Guiltinan M.J."/>
            <person name="Tyler B.M."/>
            <person name="Meinhardt L.W."/>
            <person name="Bailey B.A."/>
        </authorList>
    </citation>
    <scope>NUCLEOTIDE SEQUENCE [LARGE SCALE GENOMIC DNA]</scope>
    <source>
        <strain evidence="2">zdho120</strain>
    </source>
</reference>
<proteinExistence type="predicted"/>
<accession>A0A225UNT0</accession>
<comment type="caution">
    <text evidence="1">The sequence shown here is derived from an EMBL/GenBank/DDBJ whole genome shotgun (WGS) entry which is preliminary data.</text>
</comment>